<evidence type="ECO:0000313" key="3">
    <source>
        <dbReference type="Proteomes" id="UP000076154"/>
    </source>
</evidence>
<accession>A0A369K2G2</accession>
<sequence length="89" mass="9751">MRSSVLITSIALLAVPVVLGFPYDDYVYERCLSIDEVTAIQARDIISALYAAIDRRAVNMGEYAGHLAARGDSPLRSDVLNVPAYHLNL</sequence>
<feature type="signal peptide" evidence="1">
    <location>
        <begin position="1"/>
        <end position="20"/>
    </location>
</feature>
<gene>
    <name evidence="2" type="ORF">Hypma_003225</name>
</gene>
<keyword evidence="1" id="KW-0732">Signal</keyword>
<evidence type="ECO:0000256" key="1">
    <source>
        <dbReference type="SAM" id="SignalP"/>
    </source>
</evidence>
<reference evidence="2" key="1">
    <citation type="submission" date="2018-04" db="EMBL/GenBank/DDBJ databases">
        <title>Whole genome sequencing of Hypsizygus marmoreus.</title>
        <authorList>
            <person name="Choi I.-G."/>
            <person name="Min B."/>
            <person name="Kim J.-G."/>
            <person name="Kim S."/>
            <person name="Oh Y.-L."/>
            <person name="Kong W.-S."/>
            <person name="Park H."/>
            <person name="Jeong J."/>
            <person name="Song E.-S."/>
        </authorList>
    </citation>
    <scope>NUCLEOTIDE SEQUENCE [LARGE SCALE GENOMIC DNA]</scope>
    <source>
        <strain evidence="2">51987-8</strain>
    </source>
</reference>
<dbReference type="AlphaFoldDB" id="A0A369K2G2"/>
<feature type="chain" id="PRO_5016843105" evidence="1">
    <location>
        <begin position="21"/>
        <end position="89"/>
    </location>
</feature>
<dbReference type="EMBL" id="LUEZ02000014">
    <property type="protein sequence ID" value="RDB27772.1"/>
    <property type="molecule type" value="Genomic_DNA"/>
</dbReference>
<comment type="caution">
    <text evidence="2">The sequence shown here is derived from an EMBL/GenBank/DDBJ whole genome shotgun (WGS) entry which is preliminary data.</text>
</comment>
<proteinExistence type="predicted"/>
<evidence type="ECO:0000313" key="2">
    <source>
        <dbReference type="EMBL" id="RDB27772.1"/>
    </source>
</evidence>
<protein>
    <submittedName>
        <fullName evidence="2">Uncharacterized protein</fullName>
    </submittedName>
</protein>
<organism evidence="2 3">
    <name type="scientific">Hypsizygus marmoreus</name>
    <name type="common">White beech mushroom</name>
    <name type="synonym">Agaricus marmoreus</name>
    <dbReference type="NCBI Taxonomy" id="39966"/>
    <lineage>
        <taxon>Eukaryota</taxon>
        <taxon>Fungi</taxon>
        <taxon>Dikarya</taxon>
        <taxon>Basidiomycota</taxon>
        <taxon>Agaricomycotina</taxon>
        <taxon>Agaricomycetes</taxon>
        <taxon>Agaricomycetidae</taxon>
        <taxon>Agaricales</taxon>
        <taxon>Tricholomatineae</taxon>
        <taxon>Lyophyllaceae</taxon>
        <taxon>Hypsizygus</taxon>
    </lineage>
</organism>
<name>A0A369K2G2_HYPMA</name>
<dbReference type="InParanoid" id="A0A369K2G2"/>
<keyword evidence="3" id="KW-1185">Reference proteome</keyword>
<dbReference type="Proteomes" id="UP000076154">
    <property type="component" value="Unassembled WGS sequence"/>
</dbReference>